<sequence length="98" mass="11043">MKLTVHDHALIHALHYLISAPWDEREGHIDMVLSILRDVLPGVSRGNPALAPMVALSEQMLSVRGDIACLYPNIRHACHAWHRLRLAAAWEHINEGSR</sequence>
<dbReference type="RefSeq" id="WP_073061232.1">
    <property type="nucleotide sequence ID" value="NZ_FRCK01000001.1"/>
</dbReference>
<dbReference type="Proteomes" id="UP000184444">
    <property type="component" value="Unassembled WGS sequence"/>
</dbReference>
<accession>A0A1M7DL30</accession>
<keyword evidence="2" id="KW-1185">Reference proteome</keyword>
<dbReference type="OrthoDB" id="7776380at2"/>
<gene>
    <name evidence="1" type="ORF">SAMN05444389_101422</name>
</gene>
<protein>
    <submittedName>
        <fullName evidence="1">Uncharacterized protein</fullName>
    </submittedName>
</protein>
<proteinExistence type="predicted"/>
<dbReference type="EMBL" id="FRCK01000001">
    <property type="protein sequence ID" value="SHL80182.1"/>
    <property type="molecule type" value="Genomic_DNA"/>
</dbReference>
<reference evidence="2" key="1">
    <citation type="submission" date="2016-11" db="EMBL/GenBank/DDBJ databases">
        <authorList>
            <person name="Varghese N."/>
            <person name="Submissions S."/>
        </authorList>
    </citation>
    <scope>NUCLEOTIDE SEQUENCE [LARGE SCALE GENOMIC DNA]</scope>
    <source>
        <strain evidence="2">DSM 6637</strain>
    </source>
</reference>
<evidence type="ECO:0000313" key="2">
    <source>
        <dbReference type="Proteomes" id="UP000184444"/>
    </source>
</evidence>
<evidence type="ECO:0000313" key="1">
    <source>
        <dbReference type="EMBL" id="SHL80182.1"/>
    </source>
</evidence>
<name>A0A1M7DL30_9RHOB</name>
<dbReference type="AlphaFoldDB" id="A0A1M7DL30"/>
<organism evidence="1 2">
    <name type="scientific">Paracoccus solventivorans</name>
    <dbReference type="NCBI Taxonomy" id="53463"/>
    <lineage>
        <taxon>Bacteria</taxon>
        <taxon>Pseudomonadati</taxon>
        <taxon>Pseudomonadota</taxon>
        <taxon>Alphaproteobacteria</taxon>
        <taxon>Rhodobacterales</taxon>
        <taxon>Paracoccaceae</taxon>
        <taxon>Paracoccus</taxon>
    </lineage>
</organism>
<dbReference type="STRING" id="53463.SAMN05444389_101422"/>